<keyword evidence="2" id="KW-1185">Reference proteome</keyword>
<name>A0A1M5WW11_9CLOT</name>
<evidence type="ECO:0000313" key="1">
    <source>
        <dbReference type="EMBL" id="SHH91670.1"/>
    </source>
</evidence>
<gene>
    <name evidence="1" type="ORF">SAMN02745207_03150</name>
</gene>
<organism evidence="1 2">
    <name type="scientific">Clostridium grantii DSM 8605</name>
    <dbReference type="NCBI Taxonomy" id="1121316"/>
    <lineage>
        <taxon>Bacteria</taxon>
        <taxon>Bacillati</taxon>
        <taxon>Bacillota</taxon>
        <taxon>Clostridia</taxon>
        <taxon>Eubacteriales</taxon>
        <taxon>Clostridiaceae</taxon>
        <taxon>Clostridium</taxon>
    </lineage>
</organism>
<sequence>MDIKKELIEGIIQEIIKFLCEDKDYDIEKSMDIVYNSQIFVKLSDVETGLYIESPSYVYELLKDELHDGVIIQKEQ</sequence>
<dbReference type="AlphaFoldDB" id="A0A1M5WW11"/>
<dbReference type="Proteomes" id="UP000184447">
    <property type="component" value="Unassembled WGS sequence"/>
</dbReference>
<proteinExistence type="predicted"/>
<dbReference type="OrthoDB" id="9802756at2"/>
<protein>
    <submittedName>
        <fullName evidence="1">Uncharacterized protein</fullName>
    </submittedName>
</protein>
<reference evidence="1 2" key="1">
    <citation type="submission" date="2016-11" db="EMBL/GenBank/DDBJ databases">
        <authorList>
            <person name="Jaros S."/>
            <person name="Januszkiewicz K."/>
            <person name="Wedrychowicz H."/>
        </authorList>
    </citation>
    <scope>NUCLEOTIDE SEQUENCE [LARGE SCALE GENOMIC DNA]</scope>
    <source>
        <strain evidence="1 2">DSM 8605</strain>
    </source>
</reference>
<dbReference type="EMBL" id="FQXM01000021">
    <property type="protein sequence ID" value="SHH91670.1"/>
    <property type="molecule type" value="Genomic_DNA"/>
</dbReference>
<dbReference type="STRING" id="1121316.SAMN02745207_03150"/>
<dbReference type="RefSeq" id="WP_073339478.1">
    <property type="nucleotide sequence ID" value="NZ_FQXM01000021.1"/>
</dbReference>
<evidence type="ECO:0000313" key="2">
    <source>
        <dbReference type="Proteomes" id="UP000184447"/>
    </source>
</evidence>
<accession>A0A1M5WW11</accession>